<keyword evidence="2" id="KW-1185">Reference proteome</keyword>
<accession>A0A392SE84</accession>
<comment type="caution">
    <text evidence="1">The sequence shown here is derived from an EMBL/GenBank/DDBJ whole genome shotgun (WGS) entry which is preliminary data.</text>
</comment>
<dbReference type="Proteomes" id="UP000265520">
    <property type="component" value="Unassembled WGS sequence"/>
</dbReference>
<evidence type="ECO:0000313" key="2">
    <source>
        <dbReference type="Proteomes" id="UP000265520"/>
    </source>
</evidence>
<evidence type="ECO:0000313" key="1">
    <source>
        <dbReference type="EMBL" id="MCI46166.1"/>
    </source>
</evidence>
<dbReference type="EMBL" id="LXQA010353588">
    <property type="protein sequence ID" value="MCI46166.1"/>
    <property type="molecule type" value="Genomic_DNA"/>
</dbReference>
<reference evidence="1 2" key="1">
    <citation type="journal article" date="2018" name="Front. Plant Sci.">
        <title>Red Clover (Trifolium pratense) and Zigzag Clover (T. medium) - A Picture of Genomic Similarities and Differences.</title>
        <authorList>
            <person name="Dluhosova J."/>
            <person name="Istvanek J."/>
            <person name="Nedelnik J."/>
            <person name="Repkova J."/>
        </authorList>
    </citation>
    <scope>NUCLEOTIDE SEQUENCE [LARGE SCALE GENOMIC DNA]</scope>
    <source>
        <strain evidence="2">cv. 10/8</strain>
        <tissue evidence="1">Leaf</tissue>
    </source>
</reference>
<dbReference type="AlphaFoldDB" id="A0A392SE84"/>
<keyword evidence="1" id="KW-0418">Kinase</keyword>
<protein>
    <submittedName>
        <fullName evidence="1">Cysteine-rich receptor-like protein kinase</fullName>
    </submittedName>
</protein>
<name>A0A392SE84_9FABA</name>
<sequence>PNILDHWMWRHDTVGGYYVWDAYHLLTTMDVSDVDATTDLTWHKQVPLKVYVLA</sequence>
<keyword evidence="1" id="KW-0808">Transferase</keyword>
<dbReference type="GO" id="GO:0016301">
    <property type="term" value="F:kinase activity"/>
    <property type="evidence" value="ECO:0007669"/>
    <property type="project" value="UniProtKB-KW"/>
</dbReference>
<proteinExistence type="predicted"/>
<feature type="non-terminal residue" evidence="1">
    <location>
        <position position="1"/>
    </location>
</feature>
<keyword evidence="1" id="KW-0675">Receptor</keyword>
<organism evidence="1 2">
    <name type="scientific">Trifolium medium</name>
    <dbReference type="NCBI Taxonomy" id="97028"/>
    <lineage>
        <taxon>Eukaryota</taxon>
        <taxon>Viridiplantae</taxon>
        <taxon>Streptophyta</taxon>
        <taxon>Embryophyta</taxon>
        <taxon>Tracheophyta</taxon>
        <taxon>Spermatophyta</taxon>
        <taxon>Magnoliopsida</taxon>
        <taxon>eudicotyledons</taxon>
        <taxon>Gunneridae</taxon>
        <taxon>Pentapetalae</taxon>
        <taxon>rosids</taxon>
        <taxon>fabids</taxon>
        <taxon>Fabales</taxon>
        <taxon>Fabaceae</taxon>
        <taxon>Papilionoideae</taxon>
        <taxon>50 kb inversion clade</taxon>
        <taxon>NPAAA clade</taxon>
        <taxon>Hologalegina</taxon>
        <taxon>IRL clade</taxon>
        <taxon>Trifolieae</taxon>
        <taxon>Trifolium</taxon>
    </lineage>
</organism>